<evidence type="ECO:0000313" key="2">
    <source>
        <dbReference type="EMBL" id="NNU80327.1"/>
    </source>
</evidence>
<comment type="caution">
    <text evidence="2">The sequence shown here is derived from an EMBL/GenBank/DDBJ whole genome shotgun (WGS) entry which is preliminary data.</text>
</comment>
<dbReference type="Proteomes" id="UP000572377">
    <property type="component" value="Unassembled WGS sequence"/>
</dbReference>
<sequence length="724" mass="75391">MGYDTTRRGFLASATATAAALVVGFTPRGTLAATGEGNLTPFVKITPDGRMIAILKHFEMGQGTTTGLTALIAEELNADLDLVEFEFAPSDNSRYANTLMGAQGTGGSTAIANSYLQYRKAGAAAREMLVAAAATEWGVDAATLTLENGVISGGGNSAPIADFVAAAAGLAVPEEPALKDPADFRVIGQAGLKRRDTGGKIDGSALFGMDIQLPGQIVAAVLRPPRLGARLDSFDAAAAAQVPGFIDAKARPEGAGVIVYARNTWAAFQARDAIAANWDFSAAESRSSAQIREELLARVNAAPDYNATPGSDAAAVAEAIAGAAQVVEAEFYFPNLAHAPMEPLNCTIEPVEGGVVVHDGCQFPAIAHPTIAAILQLDPAQVQINTIYAGGSFGRRANPAADYHVEAAQAFALSDRSAPVKLVWSREDDIRGGYYRPAFAHKVRVGLDAAGAIVGWEHRIAGQSIFKGTAFEAFVVKDGVDHSSVEGVADTPYAIPGMHVGLSDAAPSVTVLWWRSVGHTHTAYVMESMMDMAARAAGRDPVEFRLAHLSGDSADHARMAGVLRLAAERAGWDQPAPEGRSRGVAVHKSFGSYVAEVVEISGDAESGVRVEKVTCAVDCGLAITPDVVRAQVEGGVGYGMGAVMRNQITLESGEVVQTNFWDYEPLRIQDIGAIEVHIVPSAEAPSGIGEPGTPPAGPALANAIAARGPRVTMLPMSENGVSFA</sequence>
<dbReference type="InterPro" id="IPR037165">
    <property type="entry name" value="AldOxase/xan_DH_Mopterin-bd_sf"/>
</dbReference>
<dbReference type="InterPro" id="IPR008274">
    <property type="entry name" value="AldOxase/xan_DH_MoCoBD1"/>
</dbReference>
<dbReference type="InterPro" id="IPR000674">
    <property type="entry name" value="Ald_Oxase/Xan_DH_a/b"/>
</dbReference>
<organism evidence="2 3">
    <name type="scientific">Halovulum dunhuangense</name>
    <dbReference type="NCBI Taxonomy" id="1505036"/>
    <lineage>
        <taxon>Bacteria</taxon>
        <taxon>Pseudomonadati</taxon>
        <taxon>Pseudomonadota</taxon>
        <taxon>Alphaproteobacteria</taxon>
        <taxon>Rhodobacterales</taxon>
        <taxon>Paracoccaceae</taxon>
        <taxon>Halovulum</taxon>
    </lineage>
</organism>
<dbReference type="PIRSF" id="PIRSF036389">
    <property type="entry name" value="IOR_B"/>
    <property type="match status" value="1"/>
</dbReference>
<dbReference type="Gene3D" id="3.30.365.10">
    <property type="entry name" value="Aldehyde oxidase/xanthine dehydrogenase, molybdopterin binding domain"/>
    <property type="match status" value="4"/>
</dbReference>
<evidence type="ECO:0000259" key="1">
    <source>
        <dbReference type="SMART" id="SM01008"/>
    </source>
</evidence>
<reference evidence="2 3" key="1">
    <citation type="submission" date="2020-05" db="EMBL/GenBank/DDBJ databases">
        <title>Gimesia benthica sp. nov., a novel planctomycete isolated from a deep-sea water sample of the Northwest Indian Ocean.</title>
        <authorList>
            <person name="Wang J."/>
            <person name="Ruan C."/>
            <person name="Song L."/>
            <person name="Zhu Y."/>
            <person name="Li A."/>
            <person name="Zheng X."/>
            <person name="Wang L."/>
            <person name="Lu Z."/>
            <person name="Huang Y."/>
            <person name="Du W."/>
            <person name="Zhou Y."/>
            <person name="Huang L."/>
            <person name="Dai X."/>
        </authorList>
    </citation>
    <scope>NUCLEOTIDE SEQUENCE [LARGE SCALE GENOMIC DNA]</scope>
    <source>
        <strain evidence="2 3">YYQ-30</strain>
    </source>
</reference>
<dbReference type="PROSITE" id="PS51318">
    <property type="entry name" value="TAT"/>
    <property type="match status" value="1"/>
</dbReference>
<dbReference type="AlphaFoldDB" id="A0A849L278"/>
<dbReference type="EMBL" id="JABFBC010000001">
    <property type="protein sequence ID" value="NNU80327.1"/>
    <property type="molecule type" value="Genomic_DNA"/>
</dbReference>
<dbReference type="Pfam" id="PF02738">
    <property type="entry name" value="MoCoBD_1"/>
    <property type="match status" value="1"/>
</dbReference>
<feature type="domain" description="Aldehyde oxidase/xanthine dehydrogenase a/b hammerhead" evidence="1">
    <location>
        <begin position="202"/>
        <end position="282"/>
    </location>
</feature>
<dbReference type="SUPFAM" id="SSF56003">
    <property type="entry name" value="Molybdenum cofactor-binding domain"/>
    <property type="match status" value="2"/>
</dbReference>
<name>A0A849L278_9RHOB</name>
<dbReference type="InterPro" id="IPR046867">
    <property type="entry name" value="AldOxase/xan_DH_MoCoBD2"/>
</dbReference>
<dbReference type="Pfam" id="PF20256">
    <property type="entry name" value="MoCoBD_2"/>
    <property type="match status" value="2"/>
</dbReference>
<dbReference type="SMART" id="SM01008">
    <property type="entry name" value="Ald_Xan_dh_C"/>
    <property type="match status" value="1"/>
</dbReference>
<protein>
    <submittedName>
        <fullName evidence="2">Xanthine dehydrogenase family protein molybdopterin-binding subunit</fullName>
    </submittedName>
</protein>
<dbReference type="PANTHER" id="PTHR47495">
    <property type="entry name" value="ALDEHYDE DEHYDROGENASE"/>
    <property type="match status" value="1"/>
</dbReference>
<gene>
    <name evidence="2" type="ORF">HMH01_07720</name>
</gene>
<proteinExistence type="predicted"/>
<dbReference type="InterPro" id="IPR052516">
    <property type="entry name" value="N-heterocyclic_Hydroxylase"/>
</dbReference>
<evidence type="ECO:0000313" key="3">
    <source>
        <dbReference type="Proteomes" id="UP000572377"/>
    </source>
</evidence>
<dbReference type="PANTHER" id="PTHR47495:SF2">
    <property type="entry name" value="ALDEHYDE DEHYDROGENASE"/>
    <property type="match status" value="1"/>
</dbReference>
<dbReference type="InterPro" id="IPR006311">
    <property type="entry name" value="TAT_signal"/>
</dbReference>
<dbReference type="RefSeq" id="WP_171323996.1">
    <property type="nucleotide sequence ID" value="NZ_JABFBC010000001.1"/>
</dbReference>
<keyword evidence="3" id="KW-1185">Reference proteome</keyword>
<accession>A0A849L278</accession>
<dbReference type="GO" id="GO:0016491">
    <property type="term" value="F:oxidoreductase activity"/>
    <property type="evidence" value="ECO:0007669"/>
    <property type="project" value="InterPro"/>
</dbReference>
<dbReference type="Gene3D" id="3.90.1170.50">
    <property type="entry name" value="Aldehyde oxidase/xanthine dehydrogenase, a/b hammerhead"/>
    <property type="match status" value="1"/>
</dbReference>
<dbReference type="InterPro" id="IPR012368">
    <property type="entry name" value="OxRdtase_Mopterin-bd_su_IorB"/>
</dbReference>